<comment type="caution">
    <text evidence="2">The sequence shown here is derived from an EMBL/GenBank/DDBJ whole genome shotgun (WGS) entry which is preliminary data.</text>
</comment>
<reference evidence="2" key="1">
    <citation type="journal article" date="2023" name="Mol. Biol. Evol.">
        <title>Third-Generation Sequencing Reveals the Adaptive Role of the Epigenome in Three Deep-Sea Polychaetes.</title>
        <authorList>
            <person name="Perez M."/>
            <person name="Aroh O."/>
            <person name="Sun Y."/>
            <person name="Lan Y."/>
            <person name="Juniper S.K."/>
            <person name="Young C.R."/>
            <person name="Angers B."/>
            <person name="Qian P.Y."/>
        </authorList>
    </citation>
    <scope>NUCLEOTIDE SEQUENCE</scope>
    <source>
        <strain evidence="2">R07B-5</strain>
    </source>
</reference>
<evidence type="ECO:0000313" key="2">
    <source>
        <dbReference type="EMBL" id="KAK2170823.1"/>
    </source>
</evidence>
<name>A0AAD9KFT8_RIDPI</name>
<dbReference type="GO" id="GO:0005737">
    <property type="term" value="C:cytoplasm"/>
    <property type="evidence" value="ECO:0007669"/>
    <property type="project" value="TreeGrafter"/>
</dbReference>
<keyword evidence="3" id="KW-1185">Reference proteome</keyword>
<dbReference type="Proteomes" id="UP001209878">
    <property type="component" value="Unassembled WGS sequence"/>
</dbReference>
<protein>
    <recommendedName>
        <fullName evidence="1">Vacuolar sorting protein 39/Transforming growth factor beta receptor-associated zinc finger domain-containing protein</fullName>
    </recommendedName>
</protein>
<dbReference type="AlphaFoldDB" id="A0AAD9KFT8"/>
<sequence length="146" mass="15904">MMFVLTEAAPSPRPPVALLNNNRAEFDTAKVLQMLPDNWSMQLISQFLSSSIRKTVNGSRMLRVEHMLARGAYLQTKQEAIECCSNVVSLTDDSSCAVCGKGFSEPTFARYPNGVVTHVACAKNKSVCPVTGKLFRTVSVTTATSK</sequence>
<gene>
    <name evidence="2" type="ORF">NP493_1137g00030</name>
</gene>
<accession>A0AAD9KFT8</accession>
<dbReference type="GO" id="GO:0016020">
    <property type="term" value="C:membrane"/>
    <property type="evidence" value="ECO:0007669"/>
    <property type="project" value="TreeGrafter"/>
</dbReference>
<dbReference type="GO" id="GO:0034058">
    <property type="term" value="P:endosomal vesicle fusion"/>
    <property type="evidence" value="ECO:0007669"/>
    <property type="project" value="TreeGrafter"/>
</dbReference>
<evidence type="ECO:0000313" key="3">
    <source>
        <dbReference type="Proteomes" id="UP001209878"/>
    </source>
</evidence>
<organism evidence="2 3">
    <name type="scientific">Ridgeia piscesae</name>
    <name type="common">Tubeworm</name>
    <dbReference type="NCBI Taxonomy" id="27915"/>
    <lineage>
        <taxon>Eukaryota</taxon>
        <taxon>Metazoa</taxon>
        <taxon>Spiralia</taxon>
        <taxon>Lophotrochozoa</taxon>
        <taxon>Annelida</taxon>
        <taxon>Polychaeta</taxon>
        <taxon>Sedentaria</taxon>
        <taxon>Canalipalpata</taxon>
        <taxon>Sabellida</taxon>
        <taxon>Siboglinidae</taxon>
        <taxon>Ridgeia</taxon>
    </lineage>
</organism>
<evidence type="ECO:0000259" key="1">
    <source>
        <dbReference type="Pfam" id="PF10367"/>
    </source>
</evidence>
<dbReference type="GO" id="GO:0006914">
    <property type="term" value="P:autophagy"/>
    <property type="evidence" value="ECO:0007669"/>
    <property type="project" value="TreeGrafter"/>
</dbReference>
<feature type="domain" description="Vacuolar sorting protein 39/Transforming growth factor beta receptor-associated zinc finger" evidence="1">
    <location>
        <begin position="85"/>
        <end position="124"/>
    </location>
</feature>
<proteinExistence type="predicted"/>
<dbReference type="Pfam" id="PF10367">
    <property type="entry name" value="zf-Vps39_C"/>
    <property type="match status" value="1"/>
</dbReference>
<dbReference type="EMBL" id="JAODUO010001136">
    <property type="protein sequence ID" value="KAK2170823.1"/>
    <property type="molecule type" value="Genomic_DNA"/>
</dbReference>
<dbReference type="PANTHER" id="PTHR12894">
    <property type="entry name" value="CNH DOMAIN CONTAINING"/>
    <property type="match status" value="1"/>
</dbReference>
<dbReference type="InterPro" id="IPR019453">
    <property type="entry name" value="VPS39/TGFA1_Znf"/>
</dbReference>
<dbReference type="PANTHER" id="PTHR12894:SF27">
    <property type="entry name" value="TRANSFORMING GROWTH FACTOR-BETA RECEPTOR-ASSOCIATED PROTEIN 1"/>
    <property type="match status" value="1"/>
</dbReference>
<dbReference type="InterPro" id="IPR032914">
    <property type="entry name" value="Vam6/VPS39/TRAP1"/>
</dbReference>